<evidence type="ECO:0000313" key="4">
    <source>
        <dbReference type="Proteomes" id="UP000652761"/>
    </source>
</evidence>
<gene>
    <name evidence="3" type="ORF">Taro_031709</name>
</gene>
<proteinExistence type="predicted"/>
<accession>A0A843VPK9</accession>
<dbReference type="InterPro" id="IPR011989">
    <property type="entry name" value="ARM-like"/>
</dbReference>
<evidence type="ECO:0000256" key="1">
    <source>
        <dbReference type="ARBA" id="ARBA00022737"/>
    </source>
</evidence>
<reference evidence="3" key="1">
    <citation type="submission" date="2017-07" db="EMBL/GenBank/DDBJ databases">
        <title>Taro Niue Genome Assembly and Annotation.</title>
        <authorList>
            <person name="Atibalentja N."/>
            <person name="Keating K."/>
            <person name="Fields C.J."/>
        </authorList>
    </citation>
    <scope>NUCLEOTIDE SEQUENCE</scope>
    <source>
        <strain evidence="3">Niue_2</strain>
        <tissue evidence="3">Leaf</tissue>
    </source>
</reference>
<organism evidence="3 4">
    <name type="scientific">Colocasia esculenta</name>
    <name type="common">Wild taro</name>
    <name type="synonym">Arum esculentum</name>
    <dbReference type="NCBI Taxonomy" id="4460"/>
    <lineage>
        <taxon>Eukaryota</taxon>
        <taxon>Viridiplantae</taxon>
        <taxon>Streptophyta</taxon>
        <taxon>Embryophyta</taxon>
        <taxon>Tracheophyta</taxon>
        <taxon>Spermatophyta</taxon>
        <taxon>Magnoliopsida</taxon>
        <taxon>Liliopsida</taxon>
        <taxon>Araceae</taxon>
        <taxon>Aroideae</taxon>
        <taxon>Colocasieae</taxon>
        <taxon>Colocasia</taxon>
    </lineage>
</organism>
<sequence length="109" mass="11979">MLQGGQQSCIFQGFKSSKPDLMMPYVVHVLQLIDVVFKDKNGDEGVTKAAVAVMGDLVDVLGPNVSIMLFKDRMLFHTEILGECFRSGDAQLKETATWTQGMLGRVLVS</sequence>
<evidence type="ECO:0000313" key="3">
    <source>
        <dbReference type="EMBL" id="MQL99001.1"/>
    </source>
</evidence>
<dbReference type="Gene3D" id="1.25.10.10">
    <property type="entry name" value="Leucine-rich Repeat Variant"/>
    <property type="match status" value="1"/>
</dbReference>
<dbReference type="Pfam" id="PF25574">
    <property type="entry name" value="TPR_IMB1"/>
    <property type="match status" value="1"/>
</dbReference>
<dbReference type="OrthoDB" id="782656at2759"/>
<dbReference type="AlphaFoldDB" id="A0A843VPK9"/>
<feature type="domain" description="Importin subunit beta-1/Transportin-1-like TPR repeats" evidence="2">
    <location>
        <begin position="10"/>
        <end position="64"/>
    </location>
</feature>
<evidence type="ECO:0000259" key="2">
    <source>
        <dbReference type="Pfam" id="PF25574"/>
    </source>
</evidence>
<protein>
    <recommendedName>
        <fullName evidence="2">Importin subunit beta-1/Transportin-1-like TPR repeats domain-containing protein</fullName>
    </recommendedName>
</protein>
<dbReference type="Proteomes" id="UP000652761">
    <property type="component" value="Unassembled WGS sequence"/>
</dbReference>
<comment type="caution">
    <text evidence="3">The sequence shown here is derived from an EMBL/GenBank/DDBJ whole genome shotgun (WGS) entry which is preliminary data.</text>
</comment>
<dbReference type="InterPro" id="IPR058584">
    <property type="entry name" value="IMB1_TNPO1-like_TPR"/>
</dbReference>
<name>A0A843VPK9_COLES</name>
<dbReference type="EMBL" id="NMUH01002279">
    <property type="protein sequence ID" value="MQL99001.1"/>
    <property type="molecule type" value="Genomic_DNA"/>
</dbReference>
<keyword evidence="4" id="KW-1185">Reference proteome</keyword>
<keyword evidence="1" id="KW-0677">Repeat</keyword>